<dbReference type="AlphaFoldDB" id="A0AA88NIX0"/>
<proteinExistence type="predicted"/>
<evidence type="ECO:0000313" key="2">
    <source>
        <dbReference type="EMBL" id="KAK2859552.1"/>
    </source>
</evidence>
<comment type="caution">
    <text evidence="2">The sequence shown here is derived from an EMBL/GenBank/DDBJ whole genome shotgun (WGS) entry which is preliminary data.</text>
</comment>
<keyword evidence="3" id="KW-1185">Reference proteome</keyword>
<keyword evidence="1" id="KW-0472">Membrane</keyword>
<reference evidence="2" key="1">
    <citation type="submission" date="2023-07" db="EMBL/GenBank/DDBJ databases">
        <title>Chromosome-level Genome Assembly of Striped Snakehead (Channa striata).</title>
        <authorList>
            <person name="Liu H."/>
        </authorList>
    </citation>
    <scope>NUCLEOTIDE SEQUENCE</scope>
    <source>
        <strain evidence="2">Gz</strain>
        <tissue evidence="2">Muscle</tissue>
    </source>
</reference>
<organism evidence="2 3">
    <name type="scientific">Channa striata</name>
    <name type="common">Snakehead murrel</name>
    <name type="synonym">Ophicephalus striatus</name>
    <dbReference type="NCBI Taxonomy" id="64152"/>
    <lineage>
        <taxon>Eukaryota</taxon>
        <taxon>Metazoa</taxon>
        <taxon>Chordata</taxon>
        <taxon>Craniata</taxon>
        <taxon>Vertebrata</taxon>
        <taxon>Euteleostomi</taxon>
        <taxon>Actinopterygii</taxon>
        <taxon>Neopterygii</taxon>
        <taxon>Teleostei</taxon>
        <taxon>Neoteleostei</taxon>
        <taxon>Acanthomorphata</taxon>
        <taxon>Anabantaria</taxon>
        <taxon>Anabantiformes</taxon>
        <taxon>Channoidei</taxon>
        <taxon>Channidae</taxon>
        <taxon>Channa</taxon>
    </lineage>
</organism>
<accession>A0AA88NIX0</accession>
<evidence type="ECO:0000256" key="1">
    <source>
        <dbReference type="SAM" id="Phobius"/>
    </source>
</evidence>
<dbReference type="EMBL" id="JAUPFM010000002">
    <property type="protein sequence ID" value="KAK2859552.1"/>
    <property type="molecule type" value="Genomic_DNA"/>
</dbReference>
<name>A0AA88NIX0_CHASR</name>
<feature type="transmembrane region" description="Helical" evidence="1">
    <location>
        <begin position="83"/>
        <end position="107"/>
    </location>
</feature>
<keyword evidence="1" id="KW-0812">Transmembrane</keyword>
<feature type="transmembrane region" description="Helical" evidence="1">
    <location>
        <begin position="119"/>
        <end position="138"/>
    </location>
</feature>
<sequence length="167" mass="19248">MILFFSCHGLKIYGAWLNKYHRPMQTFGSSEYWYNYMIGFFIHITEKVQNSVAVNATWGSPCTLLNGRIDLQHQAEASRCHSFFFFFFFFFCLDKLVRYTVTVYPVVILWSSGTLDDSAVILATSCIIFAARIALVTWKHCKRPIYTDNGANMSPVEIAWTHSIVCL</sequence>
<gene>
    <name evidence="2" type="ORF">Q5P01_004172</name>
</gene>
<keyword evidence="1" id="KW-1133">Transmembrane helix</keyword>
<evidence type="ECO:0000313" key="3">
    <source>
        <dbReference type="Proteomes" id="UP001187415"/>
    </source>
</evidence>
<protein>
    <submittedName>
        <fullName evidence="2">Uncharacterized protein</fullName>
    </submittedName>
</protein>
<dbReference type="Proteomes" id="UP001187415">
    <property type="component" value="Unassembled WGS sequence"/>
</dbReference>